<feature type="repeat" description="WD" evidence="1">
    <location>
        <begin position="3764"/>
        <end position="3796"/>
    </location>
</feature>
<dbReference type="PANTHER" id="PTHR32085:SF3">
    <property type="entry name" value="PROTEIN CSF1"/>
    <property type="match status" value="1"/>
</dbReference>
<comment type="caution">
    <text evidence="7">The sequence shown here is derived from an EMBL/GenBank/DDBJ whole genome shotgun (WGS) entry which is preliminary data.</text>
</comment>
<feature type="compositionally biased region" description="Polar residues" evidence="2">
    <location>
        <begin position="1254"/>
        <end position="1265"/>
    </location>
</feature>
<protein>
    <recommendedName>
        <fullName evidence="9">Fermentation associated protein</fullName>
    </recommendedName>
</protein>
<feature type="region of interest" description="Disordered" evidence="2">
    <location>
        <begin position="4037"/>
        <end position="4083"/>
    </location>
</feature>
<evidence type="ECO:0000259" key="5">
    <source>
        <dbReference type="Pfam" id="PF21678"/>
    </source>
</evidence>
<evidence type="ECO:0000313" key="8">
    <source>
        <dbReference type="Proteomes" id="UP000433883"/>
    </source>
</evidence>
<dbReference type="Proteomes" id="UP000433883">
    <property type="component" value="Unassembled WGS sequence"/>
</dbReference>
<feature type="region of interest" description="Disordered" evidence="2">
    <location>
        <begin position="2477"/>
        <end position="2517"/>
    </location>
</feature>
<proteinExistence type="predicted"/>
<feature type="region of interest" description="Disordered" evidence="2">
    <location>
        <begin position="563"/>
        <end position="583"/>
    </location>
</feature>
<evidence type="ECO:0000259" key="4">
    <source>
        <dbReference type="Pfam" id="PF04389"/>
    </source>
</evidence>
<dbReference type="Pfam" id="PF04389">
    <property type="entry name" value="Peptidase_M28"/>
    <property type="match status" value="1"/>
</dbReference>
<dbReference type="InterPro" id="IPR048636">
    <property type="entry name" value="Csf1_N"/>
</dbReference>
<feature type="region of interest" description="Disordered" evidence="2">
    <location>
        <begin position="1241"/>
        <end position="1295"/>
    </location>
</feature>
<dbReference type="Pfam" id="PF00400">
    <property type="entry name" value="WD40"/>
    <property type="match status" value="2"/>
</dbReference>
<feature type="domain" description="Peptidase M28" evidence="4">
    <location>
        <begin position="3371"/>
        <end position="3580"/>
    </location>
</feature>
<gene>
    <name evidence="7" type="ORF">BLS_007652</name>
</gene>
<dbReference type="InterPro" id="IPR015943">
    <property type="entry name" value="WD40/YVTN_repeat-like_dom_sf"/>
</dbReference>
<feature type="domain" description="Csf1 N-terminal" evidence="5">
    <location>
        <begin position="30"/>
        <end position="556"/>
    </location>
</feature>
<feature type="compositionally biased region" description="Low complexity" evidence="2">
    <location>
        <begin position="4069"/>
        <end position="4078"/>
    </location>
</feature>
<dbReference type="InterPro" id="IPR029636">
    <property type="entry name" value="Csf1"/>
</dbReference>
<feature type="compositionally biased region" description="Polar residues" evidence="2">
    <location>
        <begin position="4038"/>
        <end position="4059"/>
    </location>
</feature>
<dbReference type="Gene3D" id="2.130.10.10">
    <property type="entry name" value="YVTN repeat-like/Quinoprotein amine dehydrogenase"/>
    <property type="match status" value="2"/>
</dbReference>
<feature type="compositionally biased region" description="Basic and acidic residues" evidence="2">
    <location>
        <begin position="1267"/>
        <end position="1288"/>
    </location>
</feature>
<feature type="compositionally biased region" description="Polar residues" evidence="2">
    <location>
        <begin position="123"/>
        <end position="133"/>
    </location>
</feature>
<feature type="compositionally biased region" description="Polar residues" evidence="2">
    <location>
        <begin position="3162"/>
        <end position="3183"/>
    </location>
</feature>
<feature type="transmembrane region" description="Helical" evidence="3">
    <location>
        <begin position="16"/>
        <end position="36"/>
    </location>
</feature>
<keyword evidence="3" id="KW-0472">Membrane</keyword>
<name>A0A8H3Z0N9_VENIN</name>
<dbReference type="InterPro" id="IPR056779">
    <property type="entry name" value="Csf1_C"/>
</dbReference>
<evidence type="ECO:0008006" key="9">
    <source>
        <dbReference type="Google" id="ProtNLM"/>
    </source>
</evidence>
<dbReference type="GO" id="GO:0016020">
    <property type="term" value="C:membrane"/>
    <property type="evidence" value="ECO:0007669"/>
    <property type="project" value="InterPro"/>
</dbReference>
<dbReference type="GO" id="GO:0006113">
    <property type="term" value="P:fermentation"/>
    <property type="evidence" value="ECO:0007669"/>
    <property type="project" value="InterPro"/>
</dbReference>
<reference evidence="7 8" key="1">
    <citation type="submission" date="2019-11" db="EMBL/GenBank/DDBJ databases">
        <title>Venturia inaequalis Genome Resource.</title>
        <authorList>
            <person name="Lichtner F.J."/>
        </authorList>
    </citation>
    <scope>NUCLEOTIDE SEQUENCE [LARGE SCALE GENOMIC DNA]</scope>
    <source>
        <strain evidence="7">Bline_iso_100314</strain>
    </source>
</reference>
<evidence type="ECO:0000256" key="3">
    <source>
        <dbReference type="SAM" id="Phobius"/>
    </source>
</evidence>
<evidence type="ECO:0000313" key="7">
    <source>
        <dbReference type="EMBL" id="KAE9981280.1"/>
    </source>
</evidence>
<keyword evidence="1" id="KW-0853">WD repeat</keyword>
<dbReference type="InterPro" id="IPR036322">
    <property type="entry name" value="WD40_repeat_dom_sf"/>
</dbReference>
<evidence type="ECO:0000256" key="1">
    <source>
        <dbReference type="PROSITE-ProRule" id="PRU00221"/>
    </source>
</evidence>
<dbReference type="Pfam" id="PF25038">
    <property type="entry name" value="Csf1_C"/>
    <property type="match status" value="2"/>
</dbReference>
<dbReference type="PROSITE" id="PS50294">
    <property type="entry name" value="WD_REPEATS_REGION"/>
    <property type="match status" value="2"/>
</dbReference>
<feature type="region of interest" description="Disordered" evidence="2">
    <location>
        <begin position="115"/>
        <end position="139"/>
    </location>
</feature>
<evidence type="ECO:0000259" key="6">
    <source>
        <dbReference type="Pfam" id="PF25038"/>
    </source>
</evidence>
<feature type="region of interest" description="Disordered" evidence="2">
    <location>
        <begin position="3139"/>
        <end position="3196"/>
    </location>
</feature>
<dbReference type="InterPro" id="IPR001680">
    <property type="entry name" value="WD40_rpt"/>
</dbReference>
<dbReference type="PANTHER" id="PTHR32085">
    <property type="entry name" value="PROTEIN CSF1"/>
    <property type="match status" value="1"/>
</dbReference>
<dbReference type="PROSITE" id="PS50082">
    <property type="entry name" value="WD_REPEATS_2"/>
    <property type="match status" value="2"/>
</dbReference>
<sequence length="4316" mass="477649">MALVSQPLSAPNTFNWVLLLELIICGILSIFFLGYLDRLFATVISYAIRAYTWRSFHAYIDIQALQLSLLGGRIFFKELRYHAHNETIVVHSGYITWNYWVRKVRDAQIFTEDVKTGRRKNSENSSGTRTTSLGRAECGGGPPIKTLPCRVTIHLEGVQAFLYNRSPVYDAIIEHISKATEPDESTAPIDEEPESSTSSFDLVKTATCAFSKLESRFRKSKKQDVTPANDYMGDNRDKHVAGKNVSYEKPKIPSWLHLIPIHIKCKTAAAVLGNENTRSIITLKVDGASGIFDAGHAGPLDVYKLLFEFSFEHPVIRMRPNLDFKELQLTTAVTLKKEGLNAPDRKEAQKAAKKEDKRVSWTRGMPFSFRKKNSSTDSVRATTLAGGSKEVPLSLPSAVPGQERWQGLTRYMDDDLNDGHDEWDAVEYGKSTTIADCPEIGMTFYWDIPGPVPESQQNMEKKSDVHDGDINGSSPPEYGLDLRIHGGNIVYGPWADRQRVNFQSIFFPGTCADTIPVPKLLPGELRVSTIFKLFLSVEDEITLRVPVREPSKDQEWKGRADIVTGKKADSTDGRKSKGRGKRKSFWPWRDKGAHPANVRPFAWLDIKLSADSTVSYSMDMVARPQGYQSDVSVEIRGLEISTSINHGLLWRSGVTTVACDTSVPLGWNALREWKFDIVNDDLELYILRDHLFLITDVITDWGAGPLPEYFTFTPFRYLLNVVFRNFKLFLNTNNNNIIDDPADRDKNEFVILFGSELRGDVIIPLEKFRSVRNEIFFDVAVQDLGLQLLLSPRNAVAAFLGPKTILQLDEVTLKGSYAYYSQTSAELTDRLTFKVNGSKMKLFLFGFVIDRLMTLKENYFGEDLRFSTYDEFKKQALSKKTLAPEADAKAQQMNRSNELDVILMISIEDIRAVIPANLYSAEESVTVQVPYASADLRLNSYYLDLQVDFSPMTVAHSVTVDVNKKSHTSTSRTEIFIDSAALFGHHVFGLAPLELTYLCIWDVNLGDVSGECSSNFVEIFSRAMQCLAFSIDDDENNMRQETPLIIPDMTYLRVRTGVVKLWVHVEADALLISLAPITLDFNDRATEQHSMCVKALVPEVMVSCVNANSASRHRTRSGEHDPIETHAYWKTSVSVTMLQRKVDFAAELQKQQDHLLRQDVRTHRVPFLLLGRHAMASSLVLPKTHDAPALIYPPIPDPLVVNDASSADSDSLRPPLHPLRSASSTTVSSFPLSVRASMMRRSSRASLASSIRRTPSSTFQSQGPTSKWKESRNIRERENTLGDQERRQRGLPPSSIAFSSPLTAPYFPLQNVEPDDFELPPISSRSMDTPKGNVQGFTGSSELDRDNNTLYMSFVVALEPGIQCFIKQQSISAVANFFDRLLPKTPENLLDFIQSSVMKRILELGKRTRGIGQSIEASIRVPTVAIRFLNDFTGGKQEVKSQPTVDQYDLDISRLALVGRHTTLPAKTLGDGISLRRNTPFTPDALHSTLLLHCTVDSIAVAVKERPLSPGPVELGIRVRIDDILLWMALAPKTSVNLTFKDLEIATAGKRLESLAAIAHRSVHLVNEHAARFATLLANTNERLRYLIFNLAMAGDAIPDPPFLLATGLRIDDQPDHLRHQDSWKIISRLRHIYRELPKDARQNLDASCRWDYALCPGNAQSLVINSFERWPTLEFRDIKKSYVVQDLYGDPTMMPLSQNGGPLEVSIRSSLICIVIDPGPTQSDLTVDLLSFNLASSPPSTPSGLMLSPHGEVSREDMLVEVSSRAVSLSVHWEIIELVETAISLTSTGETLQKIDSDPNRPLSDLENDGFWRDIQAVVAVGDAVVQITTPNVQALAASKRLRTSLIVTDKSSSGNGLFFSALLHAASARTEFHSHNKLLAKLESQLPNFYASRNTPGKTSTNSEEWRVAGTCVDIFVQSAEELLSVIETVDLLIRHEVSTLKDKFVKDNLATTPTAPVSASSTAQLIPKVTVALLMDAYRVQIALLPKLKYSLSGTVGRVSVTPNLHQLLSLTVDLDINSHVHKLISHDHKGDHTISAFEMPPINAHVKVHQTPERIDISVTSIIESIVLEASSIHGLLSTFNQPEVSSTIRAINADFETLKQDIDQAFPPSTVQPPALETPVEQKVAYDVSFTLAGIQIKADAPGKLPDAGTARLFIGINCLQLNACNLTPDKNHVLPIPEVHAQLRQFFIELRISDQKGTRSCGNLTLSAAAHITLKSMQHGQAKRQYKANVDGIILNLFAETASAVVDVLNHLQDRIKDIDFSRERKYLERLRQPSRKPSSFLKESIYSETSASSGLFTSAFQVALRGIQISWIVGNSVPAFSGCESEDLVLAVGMIDLSSVSESSSRLSILGVQLQTVPGSQADKTRRSLNSALMPEMVFNVGYTSTEEERRMSFTAKGNSLEVLLDSRFMLPVNLLQRSIGLAFDKFQEATASWEMAPTATGAQRKNPFGDKRLSSLLVDADFAGAKIHLQGRGRTARGSNRSTSSTNEPHQGRYGQFSGQDSDGGATLTTPGLALKVEYKDTGHDSSLSAELNVSGSSNTLTPTLVPLILEISDSVKTIVAESDKAVVKMESKESKPQAPLIDQELLTTDPSKLLGGTTFNLGVRICRQEFSLSCQPIARVAASAHVGDIYITANSVKAGEHDHFISVSANLENIQASIQHIYSRESTFSFDVQSIVLTMMNSKHLSGTAGLSAALRIYPMKTQINARQLQDFLLFREIWVPPEIRRSSAPPADNSAGPQDYLVARYQQATSGAAFPWTATVSIAELRIDLDMGQAIGKSTLLIDDLWASSRKDLNWEQNLCVGIGKVGVDSTGRMSGFVELSGLKVRTMIAWPQHSDGYRQTPTIQASAGFERLRLKAAFDYMAFAVADISSFDFLMYNVRPDNPLEKDRLVTLLDGDKVNVFLTAHSASQCMGLYQAFERLVEDNQKAYEQSLKDVEKFLRRQSAIVPTRFGPKVLEEFEKKHEEKDETMLMAPISLYTDVVVTLKSINIGAFPSAFFDNQIFLIEASDVQARFAATLDKGKIHSGLGMTLGQLQVALTSVAKPTGPKTLQEITIDDVVNNATNARGGTILRVPKVIASMQTWQAPASYQIDYIFKSEFLGKVDVGWNYSRISFIRNMYDTHARNLASRLGKPLPDSAVKITTGQPGDGSAPPTSASGTSDPPASASLTTDQEAASEKEKQGEKITAVVNVPQTKYSYTPLEPPIIETPQLRDMGEATPPLEWIGLHRERLPNVTHQIVIVALLGVAKEVEDAYASWPSSSSPGVTGSISKPMVPQAPNAELQDLLKQVNTTNIEKTILKLVSFGTRHTLSSQSDPKRGIGAARDWIEDSMRGFGGGLTVDVQTYLQGPTTRIPVATNISNVIGKIEGSDGSGRVYVISGHYDSRVTDVLNGEDDAPGANDDASGVAVMMELARILSTTKPKATIIFTAVASEEQGLQGSAYLAGTLKNSSTNVEAMLNNDIVGSSTGDAGQKDPYTIRVFAQGPPLIESATVSANRLKLGLENDSPARELARFTKEIAQNNATGMKEIAIIYRLDRYLRGGDHSSFLAQGYPAIRFTEPNENFAHQHQDVRVENGTQYGDLPEFVDYEYVSRVARVNLATLWSLVEGPGVPKNVTVGSFNTRILIPAVFRLDKDLYAIDIRYEDTKHQDRAFPTQRTFKALNAKMKIQTILLLTTTALAAVPHSKADHYAFMSSRPIKRLRIESPTSESRATHSALLRRLLVRETGSGDRFAKIRGIYADYSFVKGLDIVNELSGHRGCVNALDWSSSGELLASGSDDTYVRLYEYLPKTSTDQFKLRANIATGHRANIFSVKFMPHTNERTILTASADCEARVIDVEGSVARGKFHRLRTHDGPVKRITTEDSPFYFLTCSEDGTVRQWDTRADPREFDEDWPPPLISYARYNIEMRTMSCSPRQPHYIALGGDHLHCFLHDRRMSGRDKLRERGGLFRFGKSTKTTTVEEATRCVRKFAPNGKQRMTKFDSGGLVTYGHGITACRISDANPNELIVSWSDDNIYSFDILRDDHNGSVSQDGPTDTISTNRETSVATSELDGMTEKGLSSGNLRGGNSHRREPEVISNLWLEHTSDSDSSDEEETPAPWLVNMSARKKVPCSSHSRSYSGHINVQTIKDVNYFGLQDEYVVSGSDCGHVFIWDRESSTIATILHGDEDIVNVIEPHPYEPLLAVSGIDNTIKVFSTDSKERKRAVLDEGIYAPSKHRTEATLVNGFKLAAVYIAEESNGSHLAEILGGMDRKGLSSRARRIDLDNPPRQSFPNASEEDDVSEEEETEEEMDEESEVEDLDETEV</sequence>
<dbReference type="Gene3D" id="3.40.630.10">
    <property type="entry name" value="Zn peptidases"/>
    <property type="match status" value="1"/>
</dbReference>
<accession>A0A8H3Z0N9</accession>
<feature type="compositionally biased region" description="Basic and acidic residues" evidence="2">
    <location>
        <begin position="563"/>
        <end position="575"/>
    </location>
</feature>
<feature type="region of interest" description="Disordered" evidence="2">
    <location>
        <begin position="180"/>
        <end position="199"/>
    </location>
</feature>
<keyword evidence="3" id="KW-0812">Transmembrane</keyword>
<feature type="compositionally biased region" description="Low complexity" evidence="2">
    <location>
        <begin position="1241"/>
        <end position="1253"/>
    </location>
</feature>
<organism evidence="7 8">
    <name type="scientific">Venturia inaequalis</name>
    <name type="common">Apple scab fungus</name>
    <dbReference type="NCBI Taxonomy" id="5025"/>
    <lineage>
        <taxon>Eukaryota</taxon>
        <taxon>Fungi</taxon>
        <taxon>Dikarya</taxon>
        <taxon>Ascomycota</taxon>
        <taxon>Pezizomycotina</taxon>
        <taxon>Dothideomycetes</taxon>
        <taxon>Pleosporomycetidae</taxon>
        <taxon>Venturiales</taxon>
        <taxon>Venturiaceae</taxon>
        <taxon>Venturia</taxon>
    </lineage>
</organism>
<feature type="region of interest" description="Disordered" evidence="2">
    <location>
        <begin position="1203"/>
        <end position="1224"/>
    </location>
</feature>
<feature type="domain" description="Csf1 C-terminal region" evidence="6">
    <location>
        <begin position="3202"/>
        <end position="3264"/>
    </location>
</feature>
<dbReference type="EMBL" id="WNWQ01000061">
    <property type="protein sequence ID" value="KAE9981280.1"/>
    <property type="molecule type" value="Genomic_DNA"/>
</dbReference>
<feature type="repeat" description="WD" evidence="1">
    <location>
        <begin position="3860"/>
        <end position="3894"/>
    </location>
</feature>
<evidence type="ECO:0000256" key="2">
    <source>
        <dbReference type="SAM" id="MobiDB-lite"/>
    </source>
</evidence>
<feature type="region of interest" description="Disordered" evidence="2">
    <location>
        <begin position="4270"/>
        <end position="4316"/>
    </location>
</feature>
<feature type="domain" description="Csf1 N-terminal" evidence="5">
    <location>
        <begin position="597"/>
        <end position="875"/>
    </location>
</feature>
<feature type="domain" description="Csf1 C-terminal region" evidence="6">
    <location>
        <begin position="2512"/>
        <end position="3141"/>
    </location>
</feature>
<dbReference type="InterPro" id="IPR007484">
    <property type="entry name" value="Peptidase_M28"/>
</dbReference>
<keyword evidence="3" id="KW-1133">Transmembrane helix</keyword>
<feature type="compositionally biased region" description="Acidic residues" evidence="2">
    <location>
        <begin position="4287"/>
        <end position="4316"/>
    </location>
</feature>
<dbReference type="SMART" id="SM00320">
    <property type="entry name" value="WD40"/>
    <property type="match status" value="6"/>
</dbReference>
<dbReference type="Pfam" id="PF21678">
    <property type="entry name" value="Csf1_N"/>
    <property type="match status" value="2"/>
</dbReference>
<dbReference type="SUPFAM" id="SSF53187">
    <property type="entry name" value="Zn-dependent exopeptidases"/>
    <property type="match status" value="1"/>
</dbReference>
<dbReference type="SUPFAM" id="SSF50978">
    <property type="entry name" value="WD40 repeat-like"/>
    <property type="match status" value="1"/>
</dbReference>
<feature type="compositionally biased region" description="Polar residues" evidence="2">
    <location>
        <begin position="2485"/>
        <end position="2497"/>
    </location>
</feature>